<dbReference type="InterPro" id="IPR031941">
    <property type="entry name" value="DUF4773"/>
</dbReference>
<dbReference type="Pfam" id="PF15998">
    <property type="entry name" value="DUF4773"/>
    <property type="match status" value="1"/>
</dbReference>
<feature type="chain" id="PRO_5040908559" evidence="1">
    <location>
        <begin position="20"/>
        <end position="212"/>
    </location>
</feature>
<proteinExistence type="predicted"/>
<gene>
    <name evidence="4" type="primary">LOC129923447</name>
</gene>
<name>A0A9W2Z5Y1_BIOGL</name>
<sequence length="212" mass="23506">MNILVVTILYGLSLGSSFGKSNSPLSQQVLQILRENVPEVNGTVFSEDDGDSSNLNDQVDQSNYIFPDMIQELMTEALVATNYNLKDLTFTQNNCWCRDFTCGCCYQVNLKKIHLKATACLTIAYLPNELGAQVTLTINGKIVVNKKVSARNPPPICEGIPFLHKLAGLCLRFSNLDFSNKHFTGCAELEVKWIKVVVAKVNLGCFKIPPKE</sequence>
<dbReference type="RefSeq" id="XP_055870331.1">
    <property type="nucleotide sequence ID" value="XM_056014356.1"/>
</dbReference>
<dbReference type="AlphaFoldDB" id="A0A9W2Z5Y1"/>
<evidence type="ECO:0000313" key="4">
    <source>
        <dbReference type="RefSeq" id="XP_055870331.1"/>
    </source>
</evidence>
<dbReference type="GeneID" id="129923447"/>
<evidence type="ECO:0000313" key="3">
    <source>
        <dbReference type="Proteomes" id="UP001165740"/>
    </source>
</evidence>
<evidence type="ECO:0000259" key="2">
    <source>
        <dbReference type="Pfam" id="PF15998"/>
    </source>
</evidence>
<dbReference type="Proteomes" id="UP001165740">
    <property type="component" value="Chromosome 16"/>
</dbReference>
<accession>A0A9W2Z5Y1</accession>
<organism evidence="3 4">
    <name type="scientific">Biomphalaria glabrata</name>
    <name type="common">Bloodfluke planorb</name>
    <name type="synonym">Freshwater snail</name>
    <dbReference type="NCBI Taxonomy" id="6526"/>
    <lineage>
        <taxon>Eukaryota</taxon>
        <taxon>Metazoa</taxon>
        <taxon>Spiralia</taxon>
        <taxon>Lophotrochozoa</taxon>
        <taxon>Mollusca</taxon>
        <taxon>Gastropoda</taxon>
        <taxon>Heterobranchia</taxon>
        <taxon>Euthyneura</taxon>
        <taxon>Panpulmonata</taxon>
        <taxon>Hygrophila</taxon>
        <taxon>Lymnaeoidea</taxon>
        <taxon>Planorbidae</taxon>
        <taxon>Biomphalaria</taxon>
    </lineage>
</organism>
<protein>
    <submittedName>
        <fullName evidence="4">Uncharacterized protein LOC129923447</fullName>
    </submittedName>
</protein>
<dbReference type="PANTHER" id="PTHR36299">
    <property type="entry name" value="AGAP008005-PA"/>
    <property type="match status" value="1"/>
</dbReference>
<reference evidence="4" key="1">
    <citation type="submission" date="2025-08" db="UniProtKB">
        <authorList>
            <consortium name="RefSeq"/>
        </authorList>
    </citation>
    <scope>IDENTIFICATION</scope>
</reference>
<evidence type="ECO:0000256" key="1">
    <source>
        <dbReference type="SAM" id="SignalP"/>
    </source>
</evidence>
<keyword evidence="1" id="KW-0732">Signal</keyword>
<feature type="signal peptide" evidence="1">
    <location>
        <begin position="1"/>
        <end position="19"/>
    </location>
</feature>
<feature type="domain" description="DUF4773" evidence="2">
    <location>
        <begin position="94"/>
        <end position="208"/>
    </location>
</feature>
<dbReference type="OrthoDB" id="5952164at2759"/>
<keyword evidence="3" id="KW-1185">Reference proteome</keyword>
<dbReference type="PANTHER" id="PTHR36299:SF2">
    <property type="entry name" value="DUF4773 DOMAIN-CONTAINING PROTEIN"/>
    <property type="match status" value="1"/>
</dbReference>